<dbReference type="EMBL" id="JACXSS010000001">
    <property type="protein sequence ID" value="MBD9356510.1"/>
    <property type="molecule type" value="Genomic_DNA"/>
</dbReference>
<gene>
    <name evidence="2" type="ORF">IE877_11525</name>
</gene>
<keyword evidence="3" id="KW-1185">Reference proteome</keyword>
<evidence type="ECO:0000313" key="2">
    <source>
        <dbReference type="EMBL" id="MBD9356510.1"/>
    </source>
</evidence>
<comment type="caution">
    <text evidence="2">The sequence shown here is derived from an EMBL/GenBank/DDBJ whole genome shotgun (WGS) entry which is preliminary data.</text>
</comment>
<sequence>MNTKKEAYQEKFEAQLREWAAEIEVLKAKADTATAEAKIVYFGQIEELHAKQTAAQTKLQELRASGEQAWEALKPGLEHAWHDLRTAIDDAVSKIK</sequence>
<dbReference type="Proteomes" id="UP000652176">
    <property type="component" value="Unassembled WGS sequence"/>
</dbReference>
<reference evidence="2 3" key="1">
    <citation type="submission" date="2020-09" db="EMBL/GenBank/DDBJ databases">
        <title>Methylomonas albis sp. nov. and Methylomonas fluvii sp. nov.: Two cold-adapted methanotrophs from the River Elbe and an amended description of Methylovulum psychrotolerans strain Eb1.</title>
        <authorList>
            <person name="Bussmann I.K."/>
            <person name="Klings K.-W."/>
            <person name="Warnstedt J."/>
            <person name="Hoppert M."/>
            <person name="Saborowski A."/>
            <person name="Horn F."/>
            <person name="Liebner S."/>
        </authorList>
    </citation>
    <scope>NUCLEOTIDE SEQUENCE [LARGE SCALE GENOMIC DNA]</scope>
    <source>
        <strain evidence="2 3">EbA</strain>
    </source>
</reference>
<dbReference type="RefSeq" id="WP_192374857.1">
    <property type="nucleotide sequence ID" value="NZ_CAJHIV010000001.1"/>
</dbReference>
<proteinExistence type="predicted"/>
<evidence type="ECO:0000256" key="1">
    <source>
        <dbReference type="SAM" id="Coils"/>
    </source>
</evidence>
<evidence type="ECO:0000313" key="3">
    <source>
        <dbReference type="Proteomes" id="UP000652176"/>
    </source>
</evidence>
<name>A0ABR9D058_9GAMM</name>
<accession>A0ABR9D058</accession>
<organism evidence="2 3">
    <name type="scientific">Methylomonas albis</name>
    <dbReference type="NCBI Taxonomy" id="1854563"/>
    <lineage>
        <taxon>Bacteria</taxon>
        <taxon>Pseudomonadati</taxon>
        <taxon>Pseudomonadota</taxon>
        <taxon>Gammaproteobacteria</taxon>
        <taxon>Methylococcales</taxon>
        <taxon>Methylococcaceae</taxon>
        <taxon>Methylomonas</taxon>
    </lineage>
</organism>
<feature type="coiled-coil region" evidence="1">
    <location>
        <begin position="9"/>
        <end position="65"/>
    </location>
</feature>
<protein>
    <submittedName>
        <fullName evidence="2">Coiled coil domain-containing protein</fullName>
    </submittedName>
</protein>
<keyword evidence="1" id="KW-0175">Coiled coil</keyword>